<feature type="compositionally biased region" description="Polar residues" evidence="1">
    <location>
        <begin position="123"/>
        <end position="140"/>
    </location>
</feature>
<accession>A0A3P7R0F0</accession>
<evidence type="ECO:0000256" key="1">
    <source>
        <dbReference type="SAM" id="MobiDB-lite"/>
    </source>
</evidence>
<dbReference type="EMBL" id="UYRU01086273">
    <property type="protein sequence ID" value="VDN34979.1"/>
    <property type="molecule type" value="Genomic_DNA"/>
</dbReference>
<dbReference type="Proteomes" id="UP000281553">
    <property type="component" value="Unassembled WGS sequence"/>
</dbReference>
<reference evidence="2 3" key="1">
    <citation type="submission" date="2018-11" db="EMBL/GenBank/DDBJ databases">
        <authorList>
            <consortium name="Pathogen Informatics"/>
        </authorList>
    </citation>
    <scope>NUCLEOTIDE SEQUENCE [LARGE SCALE GENOMIC DNA]</scope>
</reference>
<evidence type="ECO:0000313" key="2">
    <source>
        <dbReference type="EMBL" id="VDN34979.1"/>
    </source>
</evidence>
<name>A0A3P7R0F0_DIBLA</name>
<evidence type="ECO:0000313" key="3">
    <source>
        <dbReference type="Proteomes" id="UP000281553"/>
    </source>
</evidence>
<proteinExistence type="predicted"/>
<sequence>MKSPRCQWHAAETSFRSVPKVIVVAAMPKQTALDEIVSKALRHKSRTCWLFFASTDDGNPEAEEFERWGTSGLGTNRSSVQFVQFLVTGGDTLSEEALLAACDSLSGSEGTESSVRIPGPSPRSGNTEPKPTNAQRIQTNQKERAIG</sequence>
<feature type="compositionally biased region" description="Polar residues" evidence="1">
    <location>
        <begin position="105"/>
        <end position="114"/>
    </location>
</feature>
<dbReference type="AlphaFoldDB" id="A0A3P7R0F0"/>
<keyword evidence="3" id="KW-1185">Reference proteome</keyword>
<organism evidence="2 3">
    <name type="scientific">Dibothriocephalus latus</name>
    <name type="common">Fish tapeworm</name>
    <name type="synonym">Diphyllobothrium latum</name>
    <dbReference type="NCBI Taxonomy" id="60516"/>
    <lineage>
        <taxon>Eukaryota</taxon>
        <taxon>Metazoa</taxon>
        <taxon>Spiralia</taxon>
        <taxon>Lophotrochozoa</taxon>
        <taxon>Platyhelminthes</taxon>
        <taxon>Cestoda</taxon>
        <taxon>Eucestoda</taxon>
        <taxon>Diphyllobothriidea</taxon>
        <taxon>Diphyllobothriidae</taxon>
        <taxon>Dibothriocephalus</taxon>
    </lineage>
</organism>
<protein>
    <submittedName>
        <fullName evidence="2">Uncharacterized protein</fullName>
    </submittedName>
</protein>
<gene>
    <name evidence="2" type="ORF">DILT_LOCUS16652</name>
</gene>
<feature type="region of interest" description="Disordered" evidence="1">
    <location>
        <begin position="104"/>
        <end position="147"/>
    </location>
</feature>